<dbReference type="PROSITE" id="PS50089">
    <property type="entry name" value="ZF_RING_2"/>
    <property type="match status" value="1"/>
</dbReference>
<evidence type="ECO:0000259" key="5">
    <source>
        <dbReference type="PROSITE" id="PS50089"/>
    </source>
</evidence>
<dbReference type="Gene3D" id="3.30.40.10">
    <property type="entry name" value="Zinc/RING finger domain, C3HC4 (zinc finger)"/>
    <property type="match status" value="1"/>
</dbReference>
<name>A0AA39JHZ0_ARMTA</name>
<dbReference type="GO" id="GO:0016567">
    <property type="term" value="P:protein ubiquitination"/>
    <property type="evidence" value="ECO:0007669"/>
    <property type="project" value="TreeGrafter"/>
</dbReference>
<dbReference type="SUPFAM" id="SSF57850">
    <property type="entry name" value="RING/U-box"/>
    <property type="match status" value="1"/>
</dbReference>
<dbReference type="GO" id="GO:0008270">
    <property type="term" value="F:zinc ion binding"/>
    <property type="evidence" value="ECO:0007669"/>
    <property type="project" value="UniProtKB-KW"/>
</dbReference>
<evidence type="ECO:0000256" key="2">
    <source>
        <dbReference type="ARBA" id="ARBA00022771"/>
    </source>
</evidence>
<dbReference type="InterPro" id="IPR013083">
    <property type="entry name" value="Znf_RING/FYVE/PHD"/>
</dbReference>
<gene>
    <name evidence="6" type="ORF">EV420DRAFT_1278132</name>
</gene>
<keyword evidence="2 4" id="KW-0863">Zinc-finger</keyword>
<evidence type="ECO:0000256" key="4">
    <source>
        <dbReference type="PROSITE-ProRule" id="PRU00175"/>
    </source>
</evidence>
<dbReference type="Pfam" id="PF13639">
    <property type="entry name" value="zf-RING_2"/>
    <property type="match status" value="1"/>
</dbReference>
<dbReference type="PANTHER" id="PTHR22791">
    <property type="entry name" value="RING-TYPE DOMAIN-CONTAINING PROTEIN"/>
    <property type="match status" value="1"/>
</dbReference>
<keyword evidence="3" id="KW-0862">Zinc</keyword>
<keyword evidence="1" id="KW-0479">Metal-binding</keyword>
<evidence type="ECO:0000313" key="7">
    <source>
        <dbReference type="Proteomes" id="UP001175211"/>
    </source>
</evidence>
<dbReference type="PROSITE" id="PS00518">
    <property type="entry name" value="ZF_RING_1"/>
    <property type="match status" value="1"/>
</dbReference>
<keyword evidence="7" id="KW-1185">Reference proteome</keyword>
<evidence type="ECO:0000256" key="3">
    <source>
        <dbReference type="ARBA" id="ARBA00022833"/>
    </source>
</evidence>
<feature type="domain" description="RING-type" evidence="5">
    <location>
        <begin position="10"/>
        <end position="54"/>
    </location>
</feature>
<accession>A0AA39JHZ0</accession>
<organism evidence="6 7">
    <name type="scientific">Armillaria tabescens</name>
    <name type="common">Ringless honey mushroom</name>
    <name type="synonym">Agaricus tabescens</name>
    <dbReference type="NCBI Taxonomy" id="1929756"/>
    <lineage>
        <taxon>Eukaryota</taxon>
        <taxon>Fungi</taxon>
        <taxon>Dikarya</taxon>
        <taxon>Basidiomycota</taxon>
        <taxon>Agaricomycotina</taxon>
        <taxon>Agaricomycetes</taxon>
        <taxon>Agaricomycetidae</taxon>
        <taxon>Agaricales</taxon>
        <taxon>Marasmiineae</taxon>
        <taxon>Physalacriaceae</taxon>
        <taxon>Desarmillaria</taxon>
    </lineage>
</organism>
<dbReference type="GO" id="GO:0061630">
    <property type="term" value="F:ubiquitin protein ligase activity"/>
    <property type="evidence" value="ECO:0007669"/>
    <property type="project" value="TreeGrafter"/>
</dbReference>
<dbReference type="InterPro" id="IPR051435">
    <property type="entry name" value="RING_finger_E3_ubiq-ligases"/>
</dbReference>
<dbReference type="EMBL" id="JAUEPS010000060">
    <property type="protein sequence ID" value="KAK0443110.1"/>
    <property type="molecule type" value="Genomic_DNA"/>
</dbReference>
<protein>
    <recommendedName>
        <fullName evidence="5">RING-type domain-containing protein</fullName>
    </recommendedName>
</protein>
<dbReference type="RefSeq" id="XP_060324604.1">
    <property type="nucleotide sequence ID" value="XM_060468067.1"/>
</dbReference>
<proteinExistence type="predicted"/>
<dbReference type="InterPro" id="IPR017907">
    <property type="entry name" value="Znf_RING_CS"/>
</dbReference>
<dbReference type="SMART" id="SM00184">
    <property type="entry name" value="RING"/>
    <property type="match status" value="1"/>
</dbReference>
<evidence type="ECO:0000256" key="1">
    <source>
        <dbReference type="ARBA" id="ARBA00022723"/>
    </source>
</evidence>
<dbReference type="PANTHER" id="PTHR22791:SF34">
    <property type="entry name" value="RING-TYPE DOMAIN-CONTAINING PROTEIN"/>
    <property type="match status" value="1"/>
</dbReference>
<dbReference type="Proteomes" id="UP001175211">
    <property type="component" value="Unassembled WGS sequence"/>
</dbReference>
<dbReference type="GeneID" id="85351615"/>
<reference evidence="6" key="1">
    <citation type="submission" date="2023-06" db="EMBL/GenBank/DDBJ databases">
        <authorList>
            <consortium name="Lawrence Berkeley National Laboratory"/>
            <person name="Ahrendt S."/>
            <person name="Sahu N."/>
            <person name="Indic B."/>
            <person name="Wong-Bajracharya J."/>
            <person name="Merenyi Z."/>
            <person name="Ke H.-M."/>
            <person name="Monk M."/>
            <person name="Kocsube S."/>
            <person name="Drula E."/>
            <person name="Lipzen A."/>
            <person name="Balint B."/>
            <person name="Henrissat B."/>
            <person name="Andreopoulos B."/>
            <person name="Martin F.M."/>
            <person name="Harder C.B."/>
            <person name="Rigling D."/>
            <person name="Ford K.L."/>
            <person name="Foster G.D."/>
            <person name="Pangilinan J."/>
            <person name="Papanicolaou A."/>
            <person name="Barry K."/>
            <person name="LaButti K."/>
            <person name="Viragh M."/>
            <person name="Koriabine M."/>
            <person name="Yan M."/>
            <person name="Riley R."/>
            <person name="Champramary S."/>
            <person name="Plett K.L."/>
            <person name="Tsai I.J."/>
            <person name="Slot J."/>
            <person name="Sipos G."/>
            <person name="Plett J."/>
            <person name="Nagy L.G."/>
            <person name="Grigoriev I.V."/>
        </authorList>
    </citation>
    <scope>NUCLEOTIDE SEQUENCE</scope>
    <source>
        <strain evidence="6">CCBAS 213</strain>
    </source>
</reference>
<comment type="caution">
    <text evidence="6">The sequence shown here is derived from an EMBL/GenBank/DDBJ whole genome shotgun (WGS) entry which is preliminary data.</text>
</comment>
<dbReference type="AlphaFoldDB" id="A0AA39JHZ0"/>
<evidence type="ECO:0000313" key="6">
    <source>
        <dbReference type="EMBL" id="KAK0443110.1"/>
    </source>
</evidence>
<dbReference type="InterPro" id="IPR001841">
    <property type="entry name" value="Znf_RING"/>
</dbReference>
<sequence>MLLIHPSSSCDVCYEQFFVDGTDSAPHSLPCGHVFCRACLMSIPTHARICPFCRQSFQLSGVRRLHLAPVEETDKDREAALLERFLLAVDSEDPSELESIVAEVDAWFEQGKVVSFALRG</sequence>